<dbReference type="Pfam" id="PF04964">
    <property type="entry name" value="Flp_Fap"/>
    <property type="match status" value="1"/>
</dbReference>
<accession>A0A421DMV2</accession>
<keyword evidence="1" id="KW-1133">Transmembrane helix</keyword>
<name>A0A421DMV2_9GAMM</name>
<gene>
    <name evidence="2" type="ORF">BIY29_11905</name>
</gene>
<feature type="transmembrane region" description="Helical" evidence="1">
    <location>
        <begin position="20"/>
        <end position="38"/>
    </location>
</feature>
<keyword evidence="3" id="KW-1185">Reference proteome</keyword>
<keyword evidence="1" id="KW-0472">Membrane</keyword>
<evidence type="ECO:0000256" key="1">
    <source>
        <dbReference type="SAM" id="Phobius"/>
    </source>
</evidence>
<dbReference type="InterPro" id="IPR007047">
    <property type="entry name" value="Flp_Fap"/>
</dbReference>
<reference evidence="2 3" key="1">
    <citation type="submission" date="2016-09" db="EMBL/GenBank/DDBJ databases">
        <authorList>
            <person name="Doonan J."/>
            <person name="Pachebat J.A."/>
            <person name="Golyshin P.N."/>
            <person name="Denman S."/>
            <person name="Mcdonald J.E."/>
        </authorList>
    </citation>
    <scope>NUCLEOTIDE SEQUENCE [LARGE SCALE GENOMIC DNA]</scope>
    <source>
        <strain evidence="2 3">NCPPB 3934</strain>
    </source>
</reference>
<evidence type="ECO:0008006" key="4">
    <source>
        <dbReference type="Google" id="ProtNLM"/>
    </source>
</evidence>
<dbReference type="Proteomes" id="UP000285648">
    <property type="component" value="Unassembled WGS sequence"/>
</dbReference>
<sequence>MRKLLKMLKKDERGVSALEYAILAGVVVVVVAAGVGKFKTDIETLFTNASKSISTAAKNSESTTLN</sequence>
<comment type="caution">
    <text evidence="2">The sequence shown here is derived from an EMBL/GenBank/DDBJ whole genome shotgun (WGS) entry which is preliminary data.</text>
</comment>
<dbReference type="EMBL" id="MJLZ01000025">
    <property type="protein sequence ID" value="RLM22685.1"/>
    <property type="molecule type" value="Genomic_DNA"/>
</dbReference>
<dbReference type="OrthoDB" id="5325135at2"/>
<organism evidence="2 3">
    <name type="scientific">Brenneria alni</name>
    <dbReference type="NCBI Taxonomy" id="71656"/>
    <lineage>
        <taxon>Bacteria</taxon>
        <taxon>Pseudomonadati</taxon>
        <taxon>Pseudomonadota</taxon>
        <taxon>Gammaproteobacteria</taxon>
        <taxon>Enterobacterales</taxon>
        <taxon>Pectobacteriaceae</taxon>
        <taxon>Brenneria</taxon>
    </lineage>
</organism>
<dbReference type="AlphaFoldDB" id="A0A421DMV2"/>
<protein>
    <recommendedName>
        <fullName evidence="4">Pilus assembly protein</fullName>
    </recommendedName>
</protein>
<proteinExistence type="predicted"/>
<evidence type="ECO:0000313" key="3">
    <source>
        <dbReference type="Proteomes" id="UP000285648"/>
    </source>
</evidence>
<evidence type="ECO:0000313" key="2">
    <source>
        <dbReference type="EMBL" id="RLM22685.1"/>
    </source>
</evidence>
<keyword evidence="1" id="KW-0812">Transmembrane</keyword>